<accession>A0A167UVJ3</accession>
<feature type="compositionally biased region" description="Acidic residues" evidence="14">
    <location>
        <begin position="626"/>
        <end position="638"/>
    </location>
</feature>
<dbReference type="InterPro" id="IPR023173">
    <property type="entry name" value="NADPH_Cyt_P450_Rdtase_alpha"/>
</dbReference>
<keyword evidence="5" id="KW-0813">Transport</keyword>
<evidence type="ECO:0000256" key="1">
    <source>
        <dbReference type="ARBA" id="ARBA00001917"/>
    </source>
</evidence>
<dbReference type="InterPro" id="IPR009014">
    <property type="entry name" value="Transketo_C/PFOR_II"/>
</dbReference>
<evidence type="ECO:0000256" key="5">
    <source>
        <dbReference type="ARBA" id="ARBA00022448"/>
    </source>
</evidence>
<dbReference type="Gene3D" id="1.20.990.10">
    <property type="entry name" value="NADPH-cytochrome p450 Reductase, Chain A, domain 3"/>
    <property type="match status" value="1"/>
</dbReference>
<evidence type="ECO:0000256" key="2">
    <source>
        <dbReference type="ARBA" id="ARBA00001974"/>
    </source>
</evidence>
<keyword evidence="7" id="KW-0288">FMN</keyword>
<feature type="domain" description="FAD-binding FR-type" evidence="15">
    <location>
        <begin position="654"/>
        <end position="888"/>
    </location>
</feature>
<proteinExistence type="predicted"/>
<gene>
    <name evidence="16" type="ORF">FIBSPDRAFT_904350</name>
</gene>
<dbReference type="PANTHER" id="PTHR19384:SF109">
    <property type="entry name" value="SULFITE REDUCTASE [NADPH] FLAVOPROTEIN COMPONENT"/>
    <property type="match status" value="1"/>
</dbReference>
<name>A0A167UVJ3_9AGAM</name>
<dbReference type="GO" id="GO:0050660">
    <property type="term" value="F:flavin adenine dinucleotide binding"/>
    <property type="evidence" value="ECO:0007669"/>
    <property type="project" value="TreeGrafter"/>
</dbReference>
<dbReference type="Gene3D" id="3.40.920.10">
    <property type="entry name" value="Pyruvate-ferredoxin oxidoreductase, PFOR, domain III"/>
    <property type="match status" value="1"/>
</dbReference>
<dbReference type="SUPFAM" id="SSF63380">
    <property type="entry name" value="Riboflavin synthase domain-like"/>
    <property type="match status" value="1"/>
</dbReference>
<evidence type="ECO:0000259" key="15">
    <source>
        <dbReference type="PROSITE" id="PS51384"/>
    </source>
</evidence>
<dbReference type="InterPro" id="IPR001709">
    <property type="entry name" value="Flavoprot_Pyr_Nucl_cyt_Rdtase"/>
</dbReference>
<dbReference type="Gene3D" id="3.40.50.80">
    <property type="entry name" value="Nucleotide-binding domain of ferredoxin-NADP reductase (FNR) module"/>
    <property type="match status" value="1"/>
</dbReference>
<dbReference type="Pfam" id="PF00667">
    <property type="entry name" value="FAD_binding_1"/>
    <property type="match status" value="1"/>
</dbReference>
<dbReference type="Gene3D" id="3.40.50.920">
    <property type="match status" value="1"/>
</dbReference>
<dbReference type="Proteomes" id="UP000076532">
    <property type="component" value="Unassembled WGS sequence"/>
</dbReference>
<dbReference type="InterPro" id="IPR039261">
    <property type="entry name" value="FNR_nucleotide-bd"/>
</dbReference>
<comment type="pathway">
    <text evidence="3">Sulfur metabolism; hydrogen sulfide biosynthesis; hydrogen sulfide from sulfite (NADPH route): step 1/1.</text>
</comment>
<dbReference type="CDD" id="cd06207">
    <property type="entry name" value="CyPoR_like"/>
    <property type="match status" value="1"/>
</dbReference>
<dbReference type="InterPro" id="IPR017938">
    <property type="entry name" value="Riboflavin_synthase-like_b-brl"/>
</dbReference>
<dbReference type="PRINTS" id="PR00371">
    <property type="entry name" value="FPNCR"/>
</dbReference>
<evidence type="ECO:0000256" key="4">
    <source>
        <dbReference type="ARBA" id="ARBA00012604"/>
    </source>
</evidence>
<evidence type="ECO:0000256" key="3">
    <source>
        <dbReference type="ARBA" id="ARBA00004774"/>
    </source>
</evidence>
<organism evidence="16 17">
    <name type="scientific">Athelia psychrophila</name>
    <dbReference type="NCBI Taxonomy" id="1759441"/>
    <lineage>
        <taxon>Eukaryota</taxon>
        <taxon>Fungi</taxon>
        <taxon>Dikarya</taxon>
        <taxon>Basidiomycota</taxon>
        <taxon>Agaricomycotina</taxon>
        <taxon>Agaricomycetes</taxon>
        <taxon>Agaricomycetidae</taxon>
        <taxon>Atheliales</taxon>
        <taxon>Atheliaceae</taxon>
        <taxon>Athelia</taxon>
    </lineage>
</organism>
<comment type="cofactor">
    <cofactor evidence="2">
        <name>FAD</name>
        <dbReference type="ChEBI" id="CHEBI:57692"/>
    </cofactor>
</comment>
<evidence type="ECO:0000313" key="17">
    <source>
        <dbReference type="Proteomes" id="UP000076532"/>
    </source>
</evidence>
<evidence type="ECO:0000256" key="14">
    <source>
        <dbReference type="SAM" id="MobiDB-lite"/>
    </source>
</evidence>
<evidence type="ECO:0000256" key="13">
    <source>
        <dbReference type="ARBA" id="ARBA00059320"/>
    </source>
</evidence>
<keyword evidence="11" id="KW-0560">Oxidoreductase</keyword>
<dbReference type="Gene3D" id="3.40.50.970">
    <property type="match status" value="1"/>
</dbReference>
<dbReference type="EMBL" id="KV417933">
    <property type="protein sequence ID" value="KZP04343.1"/>
    <property type="molecule type" value="Genomic_DNA"/>
</dbReference>
<dbReference type="SUPFAM" id="SSF52922">
    <property type="entry name" value="TK C-terminal domain-like"/>
    <property type="match status" value="1"/>
</dbReference>
<comment type="catalytic activity">
    <reaction evidence="12">
        <text>hydrogen sulfide + 3 NADP(+) + 3 H2O = sulfite + 3 NADPH + 4 H(+)</text>
        <dbReference type="Rhea" id="RHEA:13801"/>
        <dbReference type="ChEBI" id="CHEBI:15377"/>
        <dbReference type="ChEBI" id="CHEBI:15378"/>
        <dbReference type="ChEBI" id="CHEBI:17359"/>
        <dbReference type="ChEBI" id="CHEBI:29919"/>
        <dbReference type="ChEBI" id="CHEBI:57783"/>
        <dbReference type="ChEBI" id="CHEBI:58349"/>
        <dbReference type="EC" id="1.8.1.2"/>
    </reaction>
</comment>
<keyword evidence="6" id="KW-0285">Flavoprotein</keyword>
<dbReference type="InterPro" id="IPR003097">
    <property type="entry name" value="CysJ-like_FAD-binding"/>
</dbReference>
<dbReference type="SUPFAM" id="SSF53323">
    <property type="entry name" value="Pyruvate-ferredoxin oxidoreductase, PFOR, domain III"/>
    <property type="match status" value="1"/>
</dbReference>
<dbReference type="SUPFAM" id="SSF52343">
    <property type="entry name" value="Ferredoxin reductase-like, C-terminal NADP-linked domain"/>
    <property type="match status" value="1"/>
</dbReference>
<dbReference type="GO" id="GO:0005829">
    <property type="term" value="C:cytosol"/>
    <property type="evidence" value="ECO:0007669"/>
    <property type="project" value="TreeGrafter"/>
</dbReference>
<evidence type="ECO:0000256" key="8">
    <source>
        <dbReference type="ARBA" id="ARBA00022827"/>
    </source>
</evidence>
<dbReference type="PANTHER" id="PTHR19384">
    <property type="entry name" value="NITRIC OXIDE SYNTHASE-RELATED"/>
    <property type="match status" value="1"/>
</dbReference>
<sequence>MAIDKSLSAVLAAAPALPVSALIEDYAQQHASTIYVYDLAEHVGFGERTLSKTNGPPVVSLQTRAGAGLSIVGRLSEGTSQQTAAGAVLAAYTTPAGLALMAQALSHLPPASPASRLVVQVAAATPVGDALELSPTLAPLAVAWPILPADIVLLLSATPREALAFAKIAFALPHAHVVHVFDHFAGAREQLPAADSLPPAPAPLSELLRAAGSAYFEYSGPAAPATVLVMLNGPLALAAAALGAPVLIVRVLRPWDDEAFAAALPPSTKTVYVFDDVPTSTAQGPLFADVLGALLGSPGAPTVLAHRTVPAQTAAYFADPKAFSDLLFALAPTKAAAAAGEPFSAPQLKKLLFFGGPHAPLGGLPAYIAAVFRAKHVLAARLLRTYDAFSKTGGIAADRLLLAPVDDATSQAIPLPLAIPLGGEGGGGGGASDLLCVLDAALLKTHDLLLHAKPGSSVLVFAPWAPAEVVANLSADVKARIVARGLHVYVFHAEEGDGGSSLLEAYLAFLRLYLGPKASEALVAATATALFGGTAEGASVAALSARAWGQLEKVDVVAEAALLGEAEPPKHAAPPLKTFTFNAVAPAAYPRAEAGAGQARLGSWHDAARHILFPSAYAPRAPLADGEGEEDEDHEYEEYAAPRQDARLRPDAPERTFLVTTAVNRRLTPREYDRNVFHLELDTRGTGLTYAIGEALGVHGWNDAAEAQAFLAWYGADGDRVITLPVPGAVEGDGVVHARTVFQAFQQQVDLFGKPPKAFYTELAAYATAELDRHALLFVGSPEGVSTFKKLAEVDTVNYADVLRMYPSARPGAEVLAGLVGDIKPRHYSIASAQSVVGDRVDLLVVTVDWVTPSGSPRYGQCTRYLAGLTPGQQVTVSIKPSVMKLPPLSTQPIIMAGLGTGAAPFRAFLQDRALLAGEGAPVGPVYYYFGSRHRASEYLYGEELEAYIADGTIARAGLAFSRDGKKGEKKVYIQHRMLEDAEALVRMLHDEKGVFYLCGPTWPVPDIYEALVGALVKYKGFTAEGAGAYLEGLKEEERYVLEVY</sequence>
<dbReference type="STRING" id="436010.A0A167UVJ3"/>
<evidence type="ECO:0000313" key="16">
    <source>
        <dbReference type="EMBL" id="KZP04343.1"/>
    </source>
</evidence>
<dbReference type="GO" id="GO:0004783">
    <property type="term" value="F:sulfite reductase (NADPH) activity"/>
    <property type="evidence" value="ECO:0007669"/>
    <property type="project" value="UniProtKB-EC"/>
</dbReference>
<dbReference type="EC" id="1.8.1.2" evidence="4"/>
<dbReference type="GO" id="GO:0010181">
    <property type="term" value="F:FMN binding"/>
    <property type="evidence" value="ECO:0007669"/>
    <property type="project" value="TreeGrafter"/>
</dbReference>
<keyword evidence="9" id="KW-0521">NADP</keyword>
<dbReference type="AlphaFoldDB" id="A0A167UVJ3"/>
<evidence type="ECO:0000256" key="11">
    <source>
        <dbReference type="ARBA" id="ARBA00023002"/>
    </source>
</evidence>
<evidence type="ECO:0000256" key="6">
    <source>
        <dbReference type="ARBA" id="ARBA00022630"/>
    </source>
</evidence>
<reference evidence="16 17" key="1">
    <citation type="journal article" date="2016" name="Mol. Biol. Evol.">
        <title>Comparative Genomics of Early-Diverging Mushroom-Forming Fungi Provides Insights into the Origins of Lignocellulose Decay Capabilities.</title>
        <authorList>
            <person name="Nagy L.G."/>
            <person name="Riley R."/>
            <person name="Tritt A."/>
            <person name="Adam C."/>
            <person name="Daum C."/>
            <person name="Floudas D."/>
            <person name="Sun H."/>
            <person name="Yadav J.S."/>
            <person name="Pangilinan J."/>
            <person name="Larsson K.H."/>
            <person name="Matsuura K."/>
            <person name="Barry K."/>
            <person name="Labutti K."/>
            <person name="Kuo R."/>
            <person name="Ohm R.A."/>
            <person name="Bhattacharya S.S."/>
            <person name="Shirouzu T."/>
            <person name="Yoshinaga Y."/>
            <person name="Martin F.M."/>
            <person name="Grigoriev I.V."/>
            <person name="Hibbett D.S."/>
        </authorList>
    </citation>
    <scope>NUCLEOTIDE SEQUENCE [LARGE SCALE GENOMIC DNA]</scope>
    <source>
        <strain evidence="16 17">CBS 109695</strain>
    </source>
</reference>
<evidence type="ECO:0000256" key="7">
    <source>
        <dbReference type="ARBA" id="ARBA00022643"/>
    </source>
</evidence>
<feature type="region of interest" description="Disordered" evidence="14">
    <location>
        <begin position="622"/>
        <end position="643"/>
    </location>
</feature>
<keyword evidence="17" id="KW-1185">Reference proteome</keyword>
<comment type="cofactor">
    <cofactor evidence="1">
        <name>FMN</name>
        <dbReference type="ChEBI" id="CHEBI:58210"/>
    </cofactor>
</comment>
<protein>
    <recommendedName>
        <fullName evidence="4">assimilatory sulfite reductase (NADPH)</fullName>
        <ecNumber evidence="4">1.8.1.2</ecNumber>
    </recommendedName>
</protein>
<dbReference type="PROSITE" id="PS51384">
    <property type="entry name" value="FAD_FR"/>
    <property type="match status" value="1"/>
</dbReference>
<dbReference type="InterPro" id="IPR001433">
    <property type="entry name" value="OxRdtase_FAD/NAD-bd"/>
</dbReference>
<evidence type="ECO:0000256" key="12">
    <source>
        <dbReference type="ARBA" id="ARBA00052219"/>
    </source>
</evidence>
<keyword evidence="10" id="KW-0249">Electron transport</keyword>
<evidence type="ECO:0000256" key="10">
    <source>
        <dbReference type="ARBA" id="ARBA00022982"/>
    </source>
</evidence>
<evidence type="ECO:0000256" key="9">
    <source>
        <dbReference type="ARBA" id="ARBA00022857"/>
    </source>
</evidence>
<dbReference type="InterPro" id="IPR002869">
    <property type="entry name" value="Pyrv_flavodox_OxRed_cen"/>
</dbReference>
<dbReference type="Pfam" id="PF00175">
    <property type="entry name" value="NAD_binding_1"/>
    <property type="match status" value="1"/>
</dbReference>
<dbReference type="InterPro" id="IPR017927">
    <property type="entry name" value="FAD-bd_FR_type"/>
</dbReference>
<dbReference type="FunFam" id="1.20.990.10:FF:000010">
    <property type="entry name" value="Sulfite reductase [NADPH] flavoprotein component"/>
    <property type="match status" value="1"/>
</dbReference>
<keyword evidence="8" id="KW-0274">FAD</keyword>
<comment type="function">
    <text evidence="13">This enzyme catalyzes the 6-electron reduction of sulfite to sulfide. This is one of several activities required for the biosynthesis of L-cysteine from sulfate.</text>
</comment>
<dbReference type="OrthoDB" id="1856718at2759"/>
<dbReference type="Gene3D" id="2.40.30.10">
    <property type="entry name" value="Translation factors"/>
    <property type="match status" value="1"/>
</dbReference>